<dbReference type="OrthoDB" id="982262at2"/>
<dbReference type="InterPro" id="IPR011990">
    <property type="entry name" value="TPR-like_helical_dom_sf"/>
</dbReference>
<dbReference type="Gene3D" id="1.25.40.10">
    <property type="entry name" value="Tetratricopeptide repeat domain"/>
    <property type="match status" value="2"/>
</dbReference>
<evidence type="ECO:0000256" key="1">
    <source>
        <dbReference type="SAM" id="Coils"/>
    </source>
</evidence>
<gene>
    <name evidence="3" type="ORF">SAMN05661096_02946</name>
</gene>
<keyword evidence="2" id="KW-1133">Transmembrane helix</keyword>
<dbReference type="RefSeq" id="WP_085518102.1">
    <property type="nucleotide sequence ID" value="NZ_FXAW01000006.1"/>
</dbReference>
<evidence type="ECO:0000313" key="4">
    <source>
        <dbReference type="Proteomes" id="UP000193804"/>
    </source>
</evidence>
<dbReference type="GO" id="GO:0000155">
    <property type="term" value="F:phosphorelay sensor kinase activity"/>
    <property type="evidence" value="ECO:0007669"/>
    <property type="project" value="InterPro"/>
</dbReference>
<dbReference type="Proteomes" id="UP000193804">
    <property type="component" value="Unassembled WGS sequence"/>
</dbReference>
<dbReference type="Gene3D" id="1.10.287.130">
    <property type="match status" value="1"/>
</dbReference>
<dbReference type="STRING" id="1028.SAMN05661096_02946"/>
<evidence type="ECO:0000313" key="3">
    <source>
        <dbReference type="EMBL" id="SMG42877.1"/>
    </source>
</evidence>
<dbReference type="SUPFAM" id="SSF47384">
    <property type="entry name" value="Homodimeric domain of signal transducing histidine kinase"/>
    <property type="match status" value="1"/>
</dbReference>
<dbReference type="InterPro" id="IPR019734">
    <property type="entry name" value="TPR_rpt"/>
</dbReference>
<proteinExistence type="predicted"/>
<keyword evidence="2" id="KW-0812">Transmembrane</keyword>
<keyword evidence="4" id="KW-1185">Reference proteome</keyword>
<dbReference type="SUPFAM" id="SSF48452">
    <property type="entry name" value="TPR-like"/>
    <property type="match status" value="2"/>
</dbReference>
<dbReference type="InterPro" id="IPR036097">
    <property type="entry name" value="HisK_dim/P_sf"/>
</dbReference>
<keyword evidence="2" id="KW-0472">Membrane</keyword>
<name>A0A1X7KNT5_9BACT</name>
<sequence>MRSQWFIIISSIFFLCIAFSVFAVKNDSLKNKLDSKLQNELFDQEIDVKKYLEITDQIYSQFPAEGLFYVIALEEKLNRNNNESGRAYTLVKKGTYYWLQGIYDASLKAFFEALDIFEEQGNSIEVIKTLNNIGETYKKQKDYIQSARFIKLALAKSKEVKGLSPRLILVNLGQLFMINENYDSAKYYLDQVLSQDSLTSQIKGFTNLYKGMISRETGETDSALLFLQESLEHWADLAYARGTVETTIELARVYIAKNDLIKANRFLEEAEMLALKANTLDLLLKIYQSKIDLYKLTATNDSLTFYFDKYLGIKDSIFNSESRAEINKLSIQYDLSQREKESYKLALEQSKLANKIEKRTEVLILITVALIFSIVIVFYLRSKSNQLKTAHLKLKQQKEEIEDKQRKLSSKSLDLARVNKELHSLNKNLEERVMERTKKLNERNRQIAEFTYYNSHKLRAPVANVLGLINVIELTKDGKIDPAVLNYLKISATELDKVIYNLKNLLELDEKLEE</sequence>
<accession>A0A1X7KNT5</accession>
<feature type="coiled-coil region" evidence="1">
    <location>
        <begin position="380"/>
        <end position="446"/>
    </location>
</feature>
<dbReference type="AlphaFoldDB" id="A0A1X7KNT5"/>
<keyword evidence="1" id="KW-0175">Coiled coil</keyword>
<dbReference type="SMART" id="SM00028">
    <property type="entry name" value="TPR"/>
    <property type="match status" value="4"/>
</dbReference>
<evidence type="ECO:0000256" key="2">
    <source>
        <dbReference type="SAM" id="Phobius"/>
    </source>
</evidence>
<feature type="transmembrane region" description="Helical" evidence="2">
    <location>
        <begin position="362"/>
        <end position="380"/>
    </location>
</feature>
<reference evidence="4" key="1">
    <citation type="submission" date="2017-04" db="EMBL/GenBank/DDBJ databases">
        <authorList>
            <person name="Varghese N."/>
            <person name="Submissions S."/>
        </authorList>
    </citation>
    <scope>NUCLEOTIDE SEQUENCE [LARGE SCALE GENOMIC DNA]</scope>
    <source>
        <strain evidence="4">DSM 4125</strain>
    </source>
</reference>
<organism evidence="3 4">
    <name type="scientific">Marivirga sericea</name>
    <dbReference type="NCBI Taxonomy" id="1028"/>
    <lineage>
        <taxon>Bacteria</taxon>
        <taxon>Pseudomonadati</taxon>
        <taxon>Bacteroidota</taxon>
        <taxon>Cytophagia</taxon>
        <taxon>Cytophagales</taxon>
        <taxon>Marivirgaceae</taxon>
        <taxon>Marivirga</taxon>
    </lineage>
</organism>
<dbReference type="EMBL" id="FXAW01000006">
    <property type="protein sequence ID" value="SMG42877.1"/>
    <property type="molecule type" value="Genomic_DNA"/>
</dbReference>
<protein>
    <submittedName>
        <fullName evidence="3">Uncharacterized protein</fullName>
    </submittedName>
</protein>